<protein>
    <recommendedName>
        <fullName evidence="8">Sec-independent protein translocase TatC</fullName>
    </recommendedName>
</protein>
<dbReference type="InterPro" id="IPR001486">
    <property type="entry name" value="Hemoglobin_trunc"/>
</dbReference>
<dbReference type="InterPro" id="IPR009050">
    <property type="entry name" value="Globin-like_sf"/>
</dbReference>
<gene>
    <name evidence="6" type="ORF">CRI94_00985</name>
</gene>
<dbReference type="GO" id="GO:0020037">
    <property type="term" value="F:heme binding"/>
    <property type="evidence" value="ECO:0007669"/>
    <property type="project" value="InterPro"/>
</dbReference>
<evidence type="ECO:0000256" key="5">
    <source>
        <dbReference type="PIRSR" id="PIRSR601486-1"/>
    </source>
</evidence>
<dbReference type="Pfam" id="PF01152">
    <property type="entry name" value="Bac_globin"/>
    <property type="match status" value="1"/>
</dbReference>
<dbReference type="Gene3D" id="1.10.490.10">
    <property type="entry name" value="Globins"/>
    <property type="match status" value="1"/>
</dbReference>
<sequence length="136" mass="15653">MRDDAPTDIQSRNDVHSIVDAFYRDIADDPVLGSYFADIDLESHVPKLVDFWTSVVFQSATYRGQPFEAHAALDGLEGRHFRRWLDRFETTVDARFAGTNADRMKQRARQIATIFQSKLGVLDETDVARRFQQRTS</sequence>
<dbReference type="GO" id="GO:0046872">
    <property type="term" value="F:metal ion binding"/>
    <property type="evidence" value="ECO:0007669"/>
    <property type="project" value="UniProtKB-KW"/>
</dbReference>
<dbReference type="AlphaFoldDB" id="A0A2A8D1Y5"/>
<evidence type="ECO:0000256" key="3">
    <source>
        <dbReference type="ARBA" id="ARBA00022723"/>
    </source>
</evidence>
<dbReference type="EMBL" id="PDEQ01000001">
    <property type="protein sequence ID" value="PEN14901.1"/>
    <property type="molecule type" value="Genomic_DNA"/>
</dbReference>
<dbReference type="GO" id="GO:0019825">
    <property type="term" value="F:oxygen binding"/>
    <property type="evidence" value="ECO:0007669"/>
    <property type="project" value="InterPro"/>
</dbReference>
<proteinExistence type="predicted"/>
<keyword evidence="3 5" id="KW-0479">Metal-binding</keyword>
<name>A0A2A8D1Y5_9BACT</name>
<keyword evidence="4 5" id="KW-0408">Iron</keyword>
<feature type="binding site" description="proximal binding residue" evidence="5">
    <location>
        <position position="70"/>
    </location>
    <ligand>
        <name>heme</name>
        <dbReference type="ChEBI" id="CHEBI:30413"/>
    </ligand>
    <ligandPart>
        <name>Fe</name>
        <dbReference type="ChEBI" id="CHEBI:18248"/>
    </ligandPart>
</feature>
<evidence type="ECO:0000313" key="7">
    <source>
        <dbReference type="Proteomes" id="UP000220102"/>
    </source>
</evidence>
<dbReference type="Proteomes" id="UP000220102">
    <property type="component" value="Unassembled WGS sequence"/>
</dbReference>
<evidence type="ECO:0000256" key="2">
    <source>
        <dbReference type="ARBA" id="ARBA00022617"/>
    </source>
</evidence>
<evidence type="ECO:0008006" key="8">
    <source>
        <dbReference type="Google" id="ProtNLM"/>
    </source>
</evidence>
<keyword evidence="2 5" id="KW-0349">Heme</keyword>
<evidence type="ECO:0000313" key="6">
    <source>
        <dbReference type="EMBL" id="PEN14901.1"/>
    </source>
</evidence>
<dbReference type="RefSeq" id="WP_098073799.1">
    <property type="nucleotide sequence ID" value="NZ_PDEQ01000001.1"/>
</dbReference>
<reference evidence="6 7" key="1">
    <citation type="submission" date="2017-10" db="EMBL/GenBank/DDBJ databases">
        <title>Draft genome of Longibacter Salinarum.</title>
        <authorList>
            <person name="Goh K.M."/>
            <person name="Shamsir M.S."/>
            <person name="Lim S.W."/>
        </authorList>
    </citation>
    <scope>NUCLEOTIDE SEQUENCE [LARGE SCALE GENOMIC DNA]</scope>
    <source>
        <strain evidence="6 7">KCTC 52045</strain>
    </source>
</reference>
<evidence type="ECO:0000256" key="1">
    <source>
        <dbReference type="ARBA" id="ARBA00022448"/>
    </source>
</evidence>
<dbReference type="OrthoDB" id="25954at2"/>
<evidence type="ECO:0000256" key="4">
    <source>
        <dbReference type="ARBA" id="ARBA00023004"/>
    </source>
</evidence>
<organism evidence="6 7">
    <name type="scientific">Longibacter salinarum</name>
    <dbReference type="NCBI Taxonomy" id="1850348"/>
    <lineage>
        <taxon>Bacteria</taxon>
        <taxon>Pseudomonadati</taxon>
        <taxon>Rhodothermota</taxon>
        <taxon>Rhodothermia</taxon>
        <taxon>Rhodothermales</taxon>
        <taxon>Salisaetaceae</taxon>
        <taxon>Longibacter</taxon>
    </lineage>
</organism>
<accession>A0A2A8D1Y5</accession>
<keyword evidence="7" id="KW-1185">Reference proteome</keyword>
<dbReference type="SUPFAM" id="SSF46458">
    <property type="entry name" value="Globin-like"/>
    <property type="match status" value="1"/>
</dbReference>
<dbReference type="CDD" id="cd08916">
    <property type="entry name" value="TrHb3_P"/>
    <property type="match status" value="1"/>
</dbReference>
<comment type="caution">
    <text evidence="6">The sequence shown here is derived from an EMBL/GenBank/DDBJ whole genome shotgun (WGS) entry which is preliminary data.</text>
</comment>
<keyword evidence="1" id="KW-0813">Transport</keyword>
<dbReference type="InterPro" id="IPR012292">
    <property type="entry name" value="Globin/Proto"/>
</dbReference>